<dbReference type="SMART" id="SM00034">
    <property type="entry name" value="CLECT"/>
    <property type="match status" value="1"/>
</dbReference>
<organism evidence="2 3">
    <name type="scientific">Anguilla anguilla</name>
    <name type="common">European freshwater eel</name>
    <name type="synonym">Muraena anguilla</name>
    <dbReference type="NCBI Taxonomy" id="7936"/>
    <lineage>
        <taxon>Eukaryota</taxon>
        <taxon>Metazoa</taxon>
        <taxon>Chordata</taxon>
        <taxon>Craniata</taxon>
        <taxon>Vertebrata</taxon>
        <taxon>Euteleostomi</taxon>
        <taxon>Actinopterygii</taxon>
        <taxon>Neopterygii</taxon>
        <taxon>Teleostei</taxon>
        <taxon>Anguilliformes</taxon>
        <taxon>Anguillidae</taxon>
        <taxon>Anguilla</taxon>
    </lineage>
</organism>
<accession>A0A9D3S4B6</accession>
<name>A0A9D3S4B6_ANGAN</name>
<dbReference type="InterPro" id="IPR050111">
    <property type="entry name" value="C-type_lectin/snaclec_domain"/>
</dbReference>
<reference evidence="2" key="1">
    <citation type="submission" date="2021-01" db="EMBL/GenBank/DDBJ databases">
        <title>A chromosome-scale assembly of European eel, Anguilla anguilla.</title>
        <authorList>
            <person name="Henkel C."/>
            <person name="Jong-Raadsen S.A."/>
            <person name="Dufour S."/>
            <person name="Weltzien F.-A."/>
            <person name="Palstra A.P."/>
            <person name="Pelster B."/>
            <person name="Spaink H.P."/>
            <person name="Van Den Thillart G.E."/>
            <person name="Jansen H."/>
            <person name="Zahm M."/>
            <person name="Klopp C."/>
            <person name="Cedric C."/>
            <person name="Louis A."/>
            <person name="Berthelot C."/>
            <person name="Parey E."/>
            <person name="Roest Crollius H."/>
            <person name="Montfort J."/>
            <person name="Robinson-Rechavi M."/>
            <person name="Bucao C."/>
            <person name="Bouchez O."/>
            <person name="Gislard M."/>
            <person name="Lluch J."/>
            <person name="Milhes M."/>
            <person name="Lampietro C."/>
            <person name="Lopez Roques C."/>
            <person name="Donnadieu C."/>
            <person name="Braasch I."/>
            <person name="Desvignes T."/>
            <person name="Postlethwait J."/>
            <person name="Bobe J."/>
            <person name="Guiguen Y."/>
            <person name="Dirks R."/>
        </authorList>
    </citation>
    <scope>NUCLEOTIDE SEQUENCE</scope>
    <source>
        <strain evidence="2">Tag_6206</strain>
        <tissue evidence="2">Liver</tissue>
    </source>
</reference>
<dbReference type="InterPro" id="IPR001304">
    <property type="entry name" value="C-type_lectin-like"/>
</dbReference>
<sequence length="330" mass="36497">MGYAPPPAGILRAQCCTYYICLSVSVADQLRDNFSPVLYLLPSTLHRMLRSTLLILAVAGLHAMPLPPREDTFSPLQVGAPVPEEFRRQGTQPSRPYLVDLRTGLLQDQPCGRNVDQFRQGTQNSRAVLVDVRSGLPIQSVGEMQRTMGKVYVPPSLDEFRQGTQNSRAILVDPRTGLIRDPIGEMSRNSVWTVSRTEPVCQGSVINARCYSFFSDAKTFNDAEASCRQLAPGGHLASVTSPDLHSRLAAMVTEASNGPVLTWLGGVLQADKFRWIDGSSWGYSDLMPGRLQPGSDSERCLEMFRVDERWWSTADCSLQRPFICSHPLPA</sequence>
<dbReference type="AlphaFoldDB" id="A0A9D3S4B6"/>
<feature type="domain" description="C-type lectin" evidence="1">
    <location>
        <begin position="206"/>
        <end position="325"/>
    </location>
</feature>
<protein>
    <recommendedName>
        <fullName evidence="1">C-type lectin domain-containing protein</fullName>
    </recommendedName>
</protein>
<keyword evidence="3" id="KW-1185">Reference proteome</keyword>
<dbReference type="InterPro" id="IPR016186">
    <property type="entry name" value="C-type_lectin-like/link_sf"/>
</dbReference>
<evidence type="ECO:0000313" key="2">
    <source>
        <dbReference type="EMBL" id="KAG5851591.1"/>
    </source>
</evidence>
<evidence type="ECO:0000313" key="3">
    <source>
        <dbReference type="Proteomes" id="UP001044222"/>
    </source>
</evidence>
<dbReference type="PANTHER" id="PTHR22803">
    <property type="entry name" value="MANNOSE, PHOSPHOLIPASE, LECTIN RECEPTOR RELATED"/>
    <property type="match status" value="1"/>
</dbReference>
<dbReference type="EMBL" id="JAFIRN010000003">
    <property type="protein sequence ID" value="KAG5851591.1"/>
    <property type="molecule type" value="Genomic_DNA"/>
</dbReference>
<gene>
    <name evidence="2" type="ORF">ANANG_G00053280</name>
</gene>
<dbReference type="SUPFAM" id="SSF56436">
    <property type="entry name" value="C-type lectin-like"/>
    <property type="match status" value="1"/>
</dbReference>
<dbReference type="PROSITE" id="PS50041">
    <property type="entry name" value="C_TYPE_LECTIN_2"/>
    <property type="match status" value="1"/>
</dbReference>
<dbReference type="InterPro" id="IPR016187">
    <property type="entry name" value="CTDL_fold"/>
</dbReference>
<dbReference type="Proteomes" id="UP001044222">
    <property type="component" value="Unassembled WGS sequence"/>
</dbReference>
<evidence type="ECO:0000259" key="1">
    <source>
        <dbReference type="PROSITE" id="PS50041"/>
    </source>
</evidence>
<dbReference type="Pfam" id="PF00059">
    <property type="entry name" value="Lectin_C"/>
    <property type="match status" value="1"/>
</dbReference>
<dbReference type="Gene3D" id="3.10.100.10">
    <property type="entry name" value="Mannose-Binding Protein A, subunit A"/>
    <property type="match status" value="1"/>
</dbReference>
<comment type="caution">
    <text evidence="2">The sequence shown here is derived from an EMBL/GenBank/DDBJ whole genome shotgun (WGS) entry which is preliminary data.</text>
</comment>
<proteinExistence type="predicted"/>